<dbReference type="PROSITE" id="PS50902">
    <property type="entry name" value="FLAVODOXIN_LIKE"/>
    <property type="match status" value="1"/>
</dbReference>
<dbReference type="OrthoDB" id="9806505at2"/>
<dbReference type="InterPro" id="IPR029039">
    <property type="entry name" value="Flavoprotein-like_sf"/>
</dbReference>
<dbReference type="eggNOG" id="COG0716">
    <property type="taxonomic scope" value="Bacteria"/>
</dbReference>
<dbReference type="InterPro" id="IPR008254">
    <property type="entry name" value="Flavodoxin/NO_synth"/>
</dbReference>
<protein>
    <submittedName>
        <fullName evidence="2">Flavodoxin</fullName>
    </submittedName>
</protein>
<evidence type="ECO:0000313" key="2">
    <source>
        <dbReference type="EMBL" id="EHJ51744.1"/>
    </source>
</evidence>
<dbReference type="AlphaFoldDB" id="G5JWL9"/>
<proteinExistence type="predicted"/>
<dbReference type="Proteomes" id="UP000003573">
    <property type="component" value="Unassembled WGS sequence"/>
</dbReference>
<dbReference type="PANTHER" id="PTHR39201">
    <property type="entry name" value="EXPORTED PROTEIN-RELATED"/>
    <property type="match status" value="1"/>
</dbReference>
<name>G5JWL9_9STRE</name>
<gene>
    <name evidence="2" type="ORF">STRMA_0991</name>
</gene>
<comment type="caution">
    <text evidence="2">The sequence shown here is derived from an EMBL/GenBank/DDBJ whole genome shotgun (WGS) entry which is preliminary data.</text>
</comment>
<organism evidence="2 3">
    <name type="scientific">Streptococcus macacae NCTC 11558</name>
    <dbReference type="NCBI Taxonomy" id="764298"/>
    <lineage>
        <taxon>Bacteria</taxon>
        <taxon>Bacillati</taxon>
        <taxon>Bacillota</taxon>
        <taxon>Bacilli</taxon>
        <taxon>Lactobacillales</taxon>
        <taxon>Streptococcaceae</taxon>
        <taxon>Streptococcus</taxon>
    </lineage>
</organism>
<dbReference type="PANTHER" id="PTHR39201:SF1">
    <property type="entry name" value="FLAVODOXIN-LIKE DOMAIN-CONTAINING PROTEIN"/>
    <property type="match status" value="1"/>
</dbReference>
<dbReference type="STRING" id="764298.STRMA_0991"/>
<dbReference type="EMBL" id="AEUW02000001">
    <property type="protein sequence ID" value="EHJ51744.1"/>
    <property type="molecule type" value="Genomic_DNA"/>
</dbReference>
<dbReference type="Gene3D" id="3.40.50.360">
    <property type="match status" value="1"/>
</dbReference>
<sequence length="158" mass="17996">MPGTLIIYYSNTGNTQRAARALARELGADIYRIFPEEPYTQADLDWTVLSSRANREQNDEEDRPAYKGKLPDISAYDRLIIGHPIWWGIPPKIIHTVLDDLKLSEKELAFFATSGGSSYYDSQKTVEKWLGRQLPKGQVLSNLASIKNWSQHLKRSCI</sequence>
<accession>G5JWL9</accession>
<reference evidence="2 3" key="1">
    <citation type="journal article" date="2014" name="Int. J. Syst. Evol. Microbiol.">
        <title>Phylogenomics and the dynamic genome evolution of the genus Streptococcus.</title>
        <authorList>
            <consortium name="The Broad Institute Genome Sequencing Platform"/>
            <person name="Richards V.P."/>
            <person name="Palmer S.R."/>
            <person name="Pavinski Bitar P.D."/>
            <person name="Qin X."/>
            <person name="Weinstock G.M."/>
            <person name="Highlander S.K."/>
            <person name="Town C.D."/>
            <person name="Burne R.A."/>
            <person name="Stanhope M.J."/>
        </authorList>
    </citation>
    <scope>NUCLEOTIDE SEQUENCE [LARGE SCALE GENOMIC DNA]</scope>
    <source>
        <strain evidence="2 3">NCTC 11558</strain>
    </source>
</reference>
<evidence type="ECO:0000259" key="1">
    <source>
        <dbReference type="PROSITE" id="PS50902"/>
    </source>
</evidence>
<dbReference type="PROSITE" id="PS00201">
    <property type="entry name" value="FLAVODOXIN"/>
    <property type="match status" value="1"/>
</dbReference>
<dbReference type="InterPro" id="IPR001226">
    <property type="entry name" value="Flavodoxin_CS"/>
</dbReference>
<dbReference type="GO" id="GO:0010181">
    <property type="term" value="F:FMN binding"/>
    <property type="evidence" value="ECO:0007669"/>
    <property type="project" value="InterPro"/>
</dbReference>
<evidence type="ECO:0000313" key="3">
    <source>
        <dbReference type="Proteomes" id="UP000003573"/>
    </source>
</evidence>
<dbReference type="SUPFAM" id="SSF52218">
    <property type="entry name" value="Flavoproteins"/>
    <property type="match status" value="1"/>
</dbReference>
<feature type="domain" description="Flavodoxin-like" evidence="1">
    <location>
        <begin position="4"/>
        <end position="158"/>
    </location>
</feature>
<dbReference type="RefSeq" id="WP_003078902.1">
    <property type="nucleotide sequence ID" value="NZ_AEUW02000001.1"/>
</dbReference>
<dbReference type="GO" id="GO:0016651">
    <property type="term" value="F:oxidoreductase activity, acting on NAD(P)H"/>
    <property type="evidence" value="ECO:0007669"/>
    <property type="project" value="UniProtKB-ARBA"/>
</dbReference>
<dbReference type="Pfam" id="PF12682">
    <property type="entry name" value="Flavodoxin_4"/>
    <property type="match status" value="1"/>
</dbReference>
<keyword evidence="3" id="KW-1185">Reference proteome</keyword>
<dbReference type="GO" id="GO:0009055">
    <property type="term" value="F:electron transfer activity"/>
    <property type="evidence" value="ECO:0007669"/>
    <property type="project" value="InterPro"/>
</dbReference>